<gene>
    <name evidence="1" type="ORF">ECRASSUSDP1_LOCUS14024</name>
</gene>
<keyword evidence="2" id="KW-1185">Reference proteome</keyword>
<organism evidence="1 2">
    <name type="scientific">Euplotes crassus</name>
    <dbReference type="NCBI Taxonomy" id="5936"/>
    <lineage>
        <taxon>Eukaryota</taxon>
        <taxon>Sar</taxon>
        <taxon>Alveolata</taxon>
        <taxon>Ciliophora</taxon>
        <taxon>Intramacronucleata</taxon>
        <taxon>Spirotrichea</taxon>
        <taxon>Hypotrichia</taxon>
        <taxon>Euplotida</taxon>
        <taxon>Euplotidae</taxon>
        <taxon>Moneuplotes</taxon>
    </lineage>
</organism>
<evidence type="ECO:0000313" key="2">
    <source>
        <dbReference type="Proteomes" id="UP001295684"/>
    </source>
</evidence>
<sequence>MSFPNAKTDKCSTHHIYEEPERIPDFSCVIKVCNTPLVYSSTSNSSRQQTRGAKLRARVVPRTREGSNTSVPVLKRTQAIHNPQQIYNFNQENDDDYQNQCSHKSNGKDLQSSLKLKFKDWNVKEFIPKNCLQTVEYADKAIGTDSKILFRNDSRLAKFRSKSNQRSTRTFGISTGILKPNTNSNRDIASKSVQSSRGRLETPYSRTRLAIEQNKRSFKDYTQKMKIIDTIKLTKNKLKRFEGTNFCMKNKRIKTLLAVQKALADNRRLMKAGKINQLKQFDFKKFLMTRKEGTSSTKINKIQVAIKNRDLKISPIRQFICRSQSVGRTHFPKKTFWNSSKIRIR</sequence>
<dbReference type="EMBL" id="CAMPGE010013990">
    <property type="protein sequence ID" value="CAI2372693.1"/>
    <property type="molecule type" value="Genomic_DNA"/>
</dbReference>
<dbReference type="AlphaFoldDB" id="A0AAD1XHA7"/>
<protein>
    <submittedName>
        <fullName evidence="1">Uncharacterized protein</fullName>
    </submittedName>
</protein>
<name>A0AAD1XHA7_EUPCR</name>
<accession>A0AAD1XHA7</accession>
<comment type="caution">
    <text evidence="1">The sequence shown here is derived from an EMBL/GenBank/DDBJ whole genome shotgun (WGS) entry which is preliminary data.</text>
</comment>
<proteinExistence type="predicted"/>
<evidence type="ECO:0000313" key="1">
    <source>
        <dbReference type="EMBL" id="CAI2372693.1"/>
    </source>
</evidence>
<reference evidence="1" key="1">
    <citation type="submission" date="2023-07" db="EMBL/GenBank/DDBJ databases">
        <authorList>
            <consortium name="AG Swart"/>
            <person name="Singh M."/>
            <person name="Singh A."/>
            <person name="Seah K."/>
            <person name="Emmerich C."/>
        </authorList>
    </citation>
    <scope>NUCLEOTIDE SEQUENCE</scope>
    <source>
        <strain evidence="1">DP1</strain>
    </source>
</reference>
<dbReference type="Proteomes" id="UP001295684">
    <property type="component" value="Unassembled WGS sequence"/>
</dbReference>